<accession>A0ABS7WR14</accession>
<protein>
    <submittedName>
        <fullName evidence="3">PilT/PilU family type 4a pilus ATPase</fullName>
    </submittedName>
</protein>
<dbReference type="InterPro" id="IPR006321">
    <property type="entry name" value="PilT/PilU"/>
</dbReference>
<dbReference type="SUPFAM" id="SSF52540">
    <property type="entry name" value="P-loop containing nucleoside triphosphate hydrolases"/>
    <property type="match status" value="1"/>
</dbReference>
<dbReference type="PROSITE" id="PS00662">
    <property type="entry name" value="T2SP_E"/>
    <property type="match status" value="1"/>
</dbReference>
<dbReference type="InterPro" id="IPR050921">
    <property type="entry name" value="T4SS_GSP_E_ATPase"/>
</dbReference>
<keyword evidence="4" id="KW-1185">Reference proteome</keyword>
<feature type="domain" description="Bacterial type II secretion system protein E" evidence="2">
    <location>
        <begin position="216"/>
        <end position="230"/>
    </location>
</feature>
<proteinExistence type="inferred from homology"/>
<dbReference type="InterPro" id="IPR003593">
    <property type="entry name" value="AAA+_ATPase"/>
</dbReference>
<dbReference type="SMART" id="SM00382">
    <property type="entry name" value="AAA"/>
    <property type="match status" value="1"/>
</dbReference>
<evidence type="ECO:0000313" key="4">
    <source>
        <dbReference type="Proteomes" id="UP000786183"/>
    </source>
</evidence>
<evidence type="ECO:0000259" key="2">
    <source>
        <dbReference type="PROSITE" id="PS00662"/>
    </source>
</evidence>
<dbReference type="InterPro" id="IPR027417">
    <property type="entry name" value="P-loop_NTPase"/>
</dbReference>
<dbReference type="Gene3D" id="3.40.50.300">
    <property type="entry name" value="P-loop containing nucleotide triphosphate hydrolases"/>
    <property type="match status" value="1"/>
</dbReference>
<dbReference type="PANTHER" id="PTHR30486">
    <property type="entry name" value="TWITCHING MOTILITY PROTEIN PILT"/>
    <property type="match status" value="1"/>
</dbReference>
<comment type="similarity">
    <text evidence="1">Belongs to the GSP E family.</text>
</comment>
<dbReference type="EMBL" id="JACGBB010000005">
    <property type="protein sequence ID" value="MBZ7987211.1"/>
    <property type="molecule type" value="Genomic_DNA"/>
</dbReference>
<dbReference type="Gene3D" id="3.30.450.90">
    <property type="match status" value="1"/>
</dbReference>
<organism evidence="3 4">
    <name type="scientific">Campylobacter canadensis</name>
    <dbReference type="NCBI Taxonomy" id="449520"/>
    <lineage>
        <taxon>Bacteria</taxon>
        <taxon>Pseudomonadati</taxon>
        <taxon>Campylobacterota</taxon>
        <taxon>Epsilonproteobacteria</taxon>
        <taxon>Campylobacterales</taxon>
        <taxon>Campylobacteraceae</taxon>
        <taxon>Campylobacter</taxon>
    </lineage>
</organism>
<dbReference type="RefSeq" id="WP_172229907.1">
    <property type="nucleotide sequence ID" value="NZ_CP035946.1"/>
</dbReference>
<evidence type="ECO:0000256" key="1">
    <source>
        <dbReference type="ARBA" id="ARBA00006611"/>
    </source>
</evidence>
<sequence length="397" mass="44768">MLEIDIDKLCWELRDELDGFLNSLIDQGGSDLHLTSGATPKARIHGEINSVSDRVLSRDDMVELCKVLTRTDFKRFVENKNIDFSYDPKTNKEGTKFKYASSFRVNLFFTTRGPSAVFRVIPDKMPDFVGLRLPSVLQEIADTESRGLILVTGPTGSGKTTTLASMLNYINHKFKRHIITIEDPIEFKYEPAQSIVNQRNIGQDAINFSDALRAALREDPDIILVGEMRDLETIEVAMHAAETGHLVLSTLHTINAQETINRILGMFPSEEQNRIRSSLSSVLRAVVSQRLCRTTDGKRTAAVEILRGNERIKRAILDYKENTISEILKDGTMKMQSFDQHLFVLYTEGRISEEEAYDKASNPSDLKVQIDGYKFANQDANAKVSKFRLVSNNTIEG</sequence>
<reference evidence="3 4" key="1">
    <citation type="submission" date="2020-07" db="EMBL/GenBank/DDBJ databases">
        <title>Transfer of Campylobacter canadensis to the novel genus Avispirillum gen. nov., that also includes two novel species recovered from migratory waterfowl: Avispirillum anseris sp. nov. and Avispirillum brantae sp. nov.</title>
        <authorList>
            <person name="Miller W.G."/>
            <person name="Chapman M.H."/>
            <person name="Yee E."/>
            <person name="Inglis G.D."/>
        </authorList>
    </citation>
    <scope>NUCLEOTIDE SEQUENCE [LARGE SCALE GENOMIC DNA]</scope>
    <source>
        <strain evidence="3 4">L283</strain>
    </source>
</reference>
<dbReference type="InterPro" id="IPR001482">
    <property type="entry name" value="T2SS/T4SS_dom"/>
</dbReference>
<dbReference type="Proteomes" id="UP000786183">
    <property type="component" value="Unassembled WGS sequence"/>
</dbReference>
<comment type="caution">
    <text evidence="3">The sequence shown here is derived from an EMBL/GenBank/DDBJ whole genome shotgun (WGS) entry which is preliminary data.</text>
</comment>
<dbReference type="Pfam" id="PF00437">
    <property type="entry name" value="T2SSE"/>
    <property type="match status" value="1"/>
</dbReference>
<dbReference type="CDD" id="cd01131">
    <property type="entry name" value="PilT"/>
    <property type="match status" value="1"/>
</dbReference>
<name>A0ABS7WR14_9BACT</name>
<gene>
    <name evidence="3" type="ORF">AVCANL283_03670</name>
</gene>
<dbReference type="NCBIfam" id="TIGR01420">
    <property type="entry name" value="pilT_fam"/>
    <property type="match status" value="1"/>
</dbReference>
<evidence type="ECO:0000313" key="3">
    <source>
        <dbReference type="EMBL" id="MBZ7987211.1"/>
    </source>
</evidence>